<feature type="transmembrane region" description="Helical" evidence="18">
    <location>
        <begin position="65"/>
        <end position="89"/>
    </location>
</feature>
<dbReference type="OrthoDB" id="9807790at2"/>
<keyword evidence="21" id="KW-1185">Reference proteome</keyword>
<feature type="transmembrane region" description="Helical" evidence="18">
    <location>
        <begin position="101"/>
        <end position="122"/>
    </location>
</feature>
<dbReference type="SMART" id="SM00382">
    <property type="entry name" value="AAA"/>
    <property type="match status" value="1"/>
</dbReference>
<dbReference type="PANTHER" id="PTHR22683:SF41">
    <property type="entry name" value="DNA TRANSLOCASE FTSK"/>
    <property type="match status" value="1"/>
</dbReference>
<evidence type="ECO:0000256" key="12">
    <source>
        <dbReference type="ARBA" id="ARBA00023136"/>
    </source>
</evidence>
<dbReference type="Gene3D" id="3.30.980.40">
    <property type="match status" value="1"/>
</dbReference>
<feature type="region of interest" description="Disordered" evidence="17">
    <location>
        <begin position="202"/>
        <end position="258"/>
    </location>
</feature>
<dbReference type="InterPro" id="IPR041027">
    <property type="entry name" value="FtsK_alpha"/>
</dbReference>
<evidence type="ECO:0000256" key="13">
    <source>
        <dbReference type="ARBA" id="ARBA00023306"/>
    </source>
</evidence>
<keyword evidence="10 18" id="KW-1133">Transmembrane helix</keyword>
<evidence type="ECO:0000313" key="20">
    <source>
        <dbReference type="EMBL" id="PWQ98468.1"/>
    </source>
</evidence>
<dbReference type="InterPro" id="IPR027417">
    <property type="entry name" value="P-loop_NTPase"/>
</dbReference>
<evidence type="ECO:0000256" key="11">
    <source>
        <dbReference type="ARBA" id="ARBA00023125"/>
    </source>
</evidence>
<dbReference type="InterPro" id="IPR018541">
    <property type="entry name" value="Ftsk_gamma"/>
</dbReference>
<evidence type="ECO:0000256" key="14">
    <source>
        <dbReference type="ARBA" id="ARBA00024784"/>
    </source>
</evidence>
<feature type="compositionally biased region" description="Basic and acidic residues" evidence="17">
    <location>
        <begin position="226"/>
        <end position="258"/>
    </location>
</feature>
<keyword evidence="13" id="KW-0131">Cell cycle</keyword>
<proteinExistence type="inferred from homology"/>
<name>A0A317CIS8_9GAMM</name>
<keyword evidence="5 20" id="KW-0132">Cell division</keyword>
<keyword evidence="7 16" id="KW-0547">Nucleotide-binding</keyword>
<dbReference type="Pfam" id="PF13491">
    <property type="entry name" value="FtsK_4TM"/>
    <property type="match status" value="1"/>
</dbReference>
<evidence type="ECO:0000256" key="18">
    <source>
        <dbReference type="SAM" id="Phobius"/>
    </source>
</evidence>
<dbReference type="InterPro" id="IPR036390">
    <property type="entry name" value="WH_DNA-bd_sf"/>
</dbReference>
<dbReference type="InterPro" id="IPR002543">
    <property type="entry name" value="FtsK_dom"/>
</dbReference>
<dbReference type="FunFam" id="3.40.50.300:FF:000209">
    <property type="entry name" value="Cell division protein FtsK"/>
    <property type="match status" value="1"/>
</dbReference>
<dbReference type="Gene3D" id="3.40.50.300">
    <property type="entry name" value="P-loop containing nucleotide triphosphate hydrolases"/>
    <property type="match status" value="1"/>
</dbReference>
<dbReference type="InterPro" id="IPR003593">
    <property type="entry name" value="AAA+_ATPase"/>
</dbReference>
<dbReference type="GO" id="GO:0005886">
    <property type="term" value="C:plasma membrane"/>
    <property type="evidence" value="ECO:0007669"/>
    <property type="project" value="UniProtKB-SubCell"/>
</dbReference>
<keyword evidence="4" id="KW-1003">Cell membrane</keyword>
<dbReference type="CDD" id="cd01127">
    <property type="entry name" value="TrwB_TraG_TraD_VirD4"/>
    <property type="match status" value="1"/>
</dbReference>
<dbReference type="InterPro" id="IPR050206">
    <property type="entry name" value="FtsK/SpoIIIE/SftA"/>
</dbReference>
<dbReference type="AlphaFoldDB" id="A0A317CIS8"/>
<feature type="region of interest" description="Disordered" evidence="17">
    <location>
        <begin position="286"/>
        <end position="310"/>
    </location>
</feature>
<comment type="similarity">
    <text evidence="2">Belongs to the FtsK/SpoIIIE/SftA family.</text>
</comment>
<feature type="transmembrane region" description="Helical" evidence="18">
    <location>
        <begin position="12"/>
        <end position="35"/>
    </location>
</feature>
<organism evidence="20 21">
    <name type="scientific">Leucothrix pacifica</name>
    <dbReference type="NCBI Taxonomy" id="1247513"/>
    <lineage>
        <taxon>Bacteria</taxon>
        <taxon>Pseudomonadati</taxon>
        <taxon>Pseudomonadota</taxon>
        <taxon>Gammaproteobacteria</taxon>
        <taxon>Thiotrichales</taxon>
        <taxon>Thiotrichaceae</taxon>
        <taxon>Leucothrix</taxon>
    </lineage>
</organism>
<gene>
    <name evidence="20" type="ORF">DKW60_08125</name>
</gene>
<dbReference type="SUPFAM" id="SSF52540">
    <property type="entry name" value="P-loop containing nucleoside triphosphate hydrolases"/>
    <property type="match status" value="1"/>
</dbReference>
<evidence type="ECO:0000256" key="6">
    <source>
        <dbReference type="ARBA" id="ARBA00022692"/>
    </source>
</evidence>
<dbReference type="Pfam" id="PF17854">
    <property type="entry name" value="FtsK_alpha"/>
    <property type="match status" value="1"/>
</dbReference>
<keyword evidence="6 18" id="KW-0812">Transmembrane</keyword>
<evidence type="ECO:0000256" key="2">
    <source>
        <dbReference type="ARBA" id="ARBA00006474"/>
    </source>
</evidence>
<dbReference type="Pfam" id="PF01580">
    <property type="entry name" value="FtsK_SpoIIIE"/>
    <property type="match status" value="1"/>
</dbReference>
<dbReference type="PROSITE" id="PS50901">
    <property type="entry name" value="FTSK"/>
    <property type="match status" value="1"/>
</dbReference>
<comment type="subunit">
    <text evidence="15">Homohexamer. Forms a ring that surrounds DNA.</text>
</comment>
<dbReference type="InterPro" id="IPR025199">
    <property type="entry name" value="FtsK_4TM"/>
</dbReference>
<dbReference type="EMBL" id="QGKM01000016">
    <property type="protein sequence ID" value="PWQ98468.1"/>
    <property type="molecule type" value="Genomic_DNA"/>
</dbReference>
<evidence type="ECO:0000256" key="16">
    <source>
        <dbReference type="PROSITE-ProRule" id="PRU00289"/>
    </source>
</evidence>
<dbReference type="Pfam" id="PF09397">
    <property type="entry name" value="FtsK_gamma"/>
    <property type="match status" value="1"/>
</dbReference>
<evidence type="ECO:0000256" key="8">
    <source>
        <dbReference type="ARBA" id="ARBA00022829"/>
    </source>
</evidence>
<dbReference type="SMART" id="SM00843">
    <property type="entry name" value="Ftsk_gamma"/>
    <property type="match status" value="1"/>
</dbReference>
<evidence type="ECO:0000256" key="9">
    <source>
        <dbReference type="ARBA" id="ARBA00022840"/>
    </source>
</evidence>
<evidence type="ECO:0000256" key="1">
    <source>
        <dbReference type="ARBA" id="ARBA00004651"/>
    </source>
</evidence>
<feature type="domain" description="FtsK" evidence="19">
    <location>
        <begin position="542"/>
        <end position="755"/>
    </location>
</feature>
<evidence type="ECO:0000256" key="4">
    <source>
        <dbReference type="ARBA" id="ARBA00022475"/>
    </source>
</evidence>
<accession>A0A317CIS8</accession>
<comment type="subcellular location">
    <subcellularLocation>
        <location evidence="1">Cell membrane</location>
        <topology evidence="1">Multi-pass membrane protein</topology>
    </subcellularLocation>
</comment>
<sequence length="901" mass="97299">MKSKLNAQKLVSLQQTSVLFFSCLSAVILLALVSFNPEDPSFIHFDSDSIIQNKAGPAGAYLSSILIGFFGYLAYIIPISLLYLGFFLFRPMPSNGGLNTWLTVIGVFLALLCGCGLVTLLWPDSNLTFKAGGLLGLMVAKAFVAVLGDFGSTVALFCGFFAGLTLLLDISWLRVIEKVGDWTLWAFERLLGDESDEAAVAVKESSEPKTKKPLLPKMSFGKKNKQGSDRGDSELTTKPAKETRKTKPKKVIDAAKDEEVTESKAPWYAAITAGAAGVAGALSRKSSAADDAQGSHDVDEQYEEEHGEDPEIPTIREVVSTSKPANETLSTPPTEIAGAVMNVEPEEEDYEDNLNPVALPVAAKSKPKPRIEATKTEAKKSAGTALGGIKKALTTKQKSKSNALGLLPPLDLLEPAPDNQGKFSEHQLDVLSESIQTTLSDYGIHGVEVVDRYPGPVVTRFELDLPPGTKVSRISGLAKDIARSMRVQSIRIVEVIPGKTTIGIEIPNDTRELVAISEILNADIYQKSKSPLTLAMGKTIAGNPAIADLSKMPHVLVAGTTGSGKSVAVNAMILSLLYKATPDQAKLILIDPKMLELSIYEGIPHLLTSVVTDMKDAANALRWCVGEMERRYAAMSYMKVRNIAGYNQKVQEAIDRGEPITDPSFDPTQHIDTQPSILEPYPYIVVVIDEFADMIMVVGKKVEELIARLAQKARASGIHLILATQRPSVDVITGLIKANIPSRIAFQVSTKVDSRTILDQGGAEQLLGNGDMLYMPPGTGLPQRIHGAFVSDEEVEEVVNYLKENGEPKYLDDVLKDTGGASAPIPGLEPLAETEGDELYDQGVAVVTESRRASISYLQRRLKIGYNRAASMIEDMEKAGVVSEVQSNGTREVLAPPPVKD</sequence>
<keyword evidence="12 18" id="KW-0472">Membrane</keyword>
<reference evidence="20 21" key="1">
    <citation type="submission" date="2018-05" db="EMBL/GenBank/DDBJ databases">
        <title>Leucothrix arctica sp. nov., isolated from Arctic seawater.</title>
        <authorList>
            <person name="Choi A."/>
            <person name="Baek K."/>
        </authorList>
    </citation>
    <scope>NUCLEOTIDE SEQUENCE [LARGE SCALE GENOMIC DNA]</scope>
    <source>
        <strain evidence="20 21">JCM 18388</strain>
    </source>
</reference>
<keyword evidence="11" id="KW-0238">DNA-binding</keyword>
<feature type="compositionally biased region" description="Acidic residues" evidence="17">
    <location>
        <begin position="300"/>
        <end position="310"/>
    </location>
</feature>
<evidence type="ECO:0000256" key="3">
    <source>
        <dbReference type="ARBA" id="ARBA00020887"/>
    </source>
</evidence>
<comment type="caution">
    <text evidence="20">The sequence shown here is derived from an EMBL/GenBank/DDBJ whole genome shotgun (WGS) entry which is preliminary data.</text>
</comment>
<evidence type="ECO:0000256" key="7">
    <source>
        <dbReference type="ARBA" id="ARBA00022741"/>
    </source>
</evidence>
<evidence type="ECO:0000259" key="19">
    <source>
        <dbReference type="PROSITE" id="PS50901"/>
    </source>
</evidence>
<dbReference type="PROSITE" id="PS51257">
    <property type="entry name" value="PROKAR_LIPOPROTEIN"/>
    <property type="match status" value="1"/>
</dbReference>
<evidence type="ECO:0000256" key="15">
    <source>
        <dbReference type="ARBA" id="ARBA00025923"/>
    </source>
</evidence>
<dbReference type="Gene3D" id="1.10.10.10">
    <property type="entry name" value="Winged helix-like DNA-binding domain superfamily/Winged helix DNA-binding domain"/>
    <property type="match status" value="1"/>
</dbReference>
<dbReference type="GO" id="GO:0003677">
    <property type="term" value="F:DNA binding"/>
    <property type="evidence" value="ECO:0007669"/>
    <property type="project" value="UniProtKB-KW"/>
</dbReference>
<dbReference type="Proteomes" id="UP000245539">
    <property type="component" value="Unassembled WGS sequence"/>
</dbReference>
<comment type="function">
    <text evidence="14">Essential cell division protein that coordinates cell division and chromosome segregation. The N-terminus is involved in assembly of the cell-division machinery. The C-terminus functions as a DNA motor that moves dsDNA in an ATP-dependent manner towards the dif recombination site, which is located within the replication terminus region. Translocation stops specifically at Xer-dif sites, where FtsK interacts with the Xer recombinase, allowing activation of chromosome unlinking by recombination. FtsK orienting polar sequences (KOPS) guide the direction of DNA translocation. FtsK can remove proteins from DNA as it translocates, but translocation stops specifically at XerCD-dif site, thereby preventing removal of XerC and XerD from dif.</text>
</comment>
<dbReference type="PANTHER" id="PTHR22683">
    <property type="entry name" value="SPORULATION PROTEIN RELATED"/>
    <property type="match status" value="1"/>
</dbReference>
<keyword evidence="9 16" id="KW-0067">ATP-binding</keyword>
<dbReference type="GO" id="GO:0007059">
    <property type="term" value="P:chromosome segregation"/>
    <property type="evidence" value="ECO:0007669"/>
    <property type="project" value="UniProtKB-KW"/>
</dbReference>
<evidence type="ECO:0000256" key="5">
    <source>
        <dbReference type="ARBA" id="ARBA00022618"/>
    </source>
</evidence>
<protein>
    <recommendedName>
        <fullName evidence="3">DNA translocase FtsK</fullName>
    </recommendedName>
</protein>
<evidence type="ECO:0000313" key="21">
    <source>
        <dbReference type="Proteomes" id="UP000245539"/>
    </source>
</evidence>
<feature type="transmembrane region" description="Helical" evidence="18">
    <location>
        <begin position="142"/>
        <end position="168"/>
    </location>
</feature>
<dbReference type="GO" id="GO:0051301">
    <property type="term" value="P:cell division"/>
    <property type="evidence" value="ECO:0007669"/>
    <property type="project" value="UniProtKB-KW"/>
</dbReference>
<evidence type="ECO:0000256" key="17">
    <source>
        <dbReference type="SAM" id="MobiDB-lite"/>
    </source>
</evidence>
<dbReference type="SUPFAM" id="SSF46785">
    <property type="entry name" value="Winged helix' DNA-binding domain"/>
    <property type="match status" value="1"/>
</dbReference>
<dbReference type="InterPro" id="IPR036388">
    <property type="entry name" value="WH-like_DNA-bd_sf"/>
</dbReference>
<keyword evidence="8" id="KW-0159">Chromosome partition</keyword>
<feature type="binding site" evidence="16">
    <location>
        <begin position="559"/>
        <end position="566"/>
    </location>
    <ligand>
        <name>ATP</name>
        <dbReference type="ChEBI" id="CHEBI:30616"/>
    </ligand>
</feature>
<dbReference type="GO" id="GO:0005524">
    <property type="term" value="F:ATP binding"/>
    <property type="evidence" value="ECO:0007669"/>
    <property type="project" value="UniProtKB-UniRule"/>
</dbReference>
<evidence type="ECO:0000256" key="10">
    <source>
        <dbReference type="ARBA" id="ARBA00022989"/>
    </source>
</evidence>